<name>A0A554NAG0_9EURY</name>
<evidence type="ECO:0000256" key="5">
    <source>
        <dbReference type="SAM" id="Phobius"/>
    </source>
</evidence>
<keyword evidence="2 5" id="KW-0812">Transmembrane</keyword>
<keyword evidence="3 5" id="KW-1133">Transmembrane helix</keyword>
<dbReference type="PANTHER" id="PTHR32322:SF2">
    <property type="entry name" value="EAMA DOMAIN-CONTAINING PROTEIN"/>
    <property type="match status" value="1"/>
</dbReference>
<feature type="domain" description="EamA" evidence="6">
    <location>
        <begin position="18"/>
        <end position="151"/>
    </location>
</feature>
<dbReference type="EMBL" id="QMDX01000004">
    <property type="protein sequence ID" value="TSD14384.1"/>
    <property type="molecule type" value="Genomic_DNA"/>
</dbReference>
<keyword evidence="8" id="KW-1185">Reference proteome</keyword>
<dbReference type="InterPro" id="IPR000620">
    <property type="entry name" value="EamA_dom"/>
</dbReference>
<dbReference type="PANTHER" id="PTHR32322">
    <property type="entry name" value="INNER MEMBRANE TRANSPORTER"/>
    <property type="match status" value="1"/>
</dbReference>
<feature type="transmembrane region" description="Helical" evidence="5">
    <location>
        <begin position="111"/>
        <end position="128"/>
    </location>
</feature>
<feature type="domain" description="EamA" evidence="6">
    <location>
        <begin position="164"/>
        <end position="300"/>
    </location>
</feature>
<proteinExistence type="predicted"/>
<organism evidence="7 8">
    <name type="scientific">Haloglomus irregulare</name>
    <dbReference type="NCBI Taxonomy" id="2234134"/>
    <lineage>
        <taxon>Archaea</taxon>
        <taxon>Methanobacteriati</taxon>
        <taxon>Methanobacteriota</taxon>
        <taxon>Stenosarchaea group</taxon>
        <taxon>Halobacteria</taxon>
        <taxon>Halobacteriales</taxon>
        <taxon>Natronomonadaceae</taxon>
        <taxon>Haloglomus</taxon>
    </lineage>
</organism>
<reference evidence="7 8" key="1">
    <citation type="submission" date="2018-06" db="EMBL/GenBank/DDBJ databases">
        <title>Natronomonas sp. F16-60 a new haloarchaeon isolated from a solar saltern of Isla Cristina, Huelva, Spain.</title>
        <authorList>
            <person name="Duran-Viseras A."/>
            <person name="Sanchez-Porro C."/>
            <person name="Ventosa A."/>
        </authorList>
    </citation>
    <scope>NUCLEOTIDE SEQUENCE [LARGE SCALE GENOMIC DNA]</scope>
    <source>
        <strain evidence="7 8">F16-60</strain>
    </source>
</reference>
<protein>
    <submittedName>
        <fullName evidence="7">EamA/RhaT family transporter</fullName>
    </submittedName>
</protein>
<gene>
    <name evidence="7" type="ORF">DP107_09065</name>
</gene>
<dbReference type="InParanoid" id="A0A554NAG0"/>
<dbReference type="Pfam" id="PF00892">
    <property type="entry name" value="EamA"/>
    <property type="match status" value="2"/>
</dbReference>
<dbReference type="OrthoDB" id="17861at2157"/>
<evidence type="ECO:0000256" key="3">
    <source>
        <dbReference type="ARBA" id="ARBA00022989"/>
    </source>
</evidence>
<feature type="transmembrane region" description="Helical" evidence="5">
    <location>
        <begin position="42"/>
        <end position="65"/>
    </location>
</feature>
<comment type="caution">
    <text evidence="7">The sequence shown here is derived from an EMBL/GenBank/DDBJ whole genome shotgun (WGS) entry which is preliminary data.</text>
</comment>
<feature type="transmembrane region" description="Helical" evidence="5">
    <location>
        <begin position="135"/>
        <end position="151"/>
    </location>
</feature>
<sequence>MVASVSRLAVPPHYRDAALFVLLAALFGGSFAAIKTGLAALPPLFFAALRFDVAAVALLAYVAVTRDRETWLPHTRGDYLGIAVAAALLIAANNALLFLGQGSTTTAAASVMYGLNPILAPLFAWWLLKQRLAPLGALGIAVALGGVVIIVQPSPESLAGGSALGQLLVLGAAAAVALGSVGLQWVEPRMDSVPLTTWAMAGGAVLLHLTSLGAGEAVPPLVSLAPAAVLSVLAVAIPSTAIAYPIYFGLIGRVGPVRANLVAYAVPVFATLLGWLLLGEVLSPWTAVGFLVVVAGFALVERAVIREEWLRLRRRFAASEADRPTADPPCDD</sequence>
<comment type="subcellular location">
    <subcellularLocation>
        <location evidence="1">Membrane</location>
        <topology evidence="1">Multi-pass membrane protein</topology>
    </subcellularLocation>
</comment>
<feature type="transmembrane region" description="Helical" evidence="5">
    <location>
        <begin position="195"/>
        <end position="215"/>
    </location>
</feature>
<dbReference type="Proteomes" id="UP000319894">
    <property type="component" value="Unassembled WGS sequence"/>
</dbReference>
<dbReference type="InterPro" id="IPR037185">
    <property type="entry name" value="EmrE-like"/>
</dbReference>
<evidence type="ECO:0000256" key="4">
    <source>
        <dbReference type="ARBA" id="ARBA00023136"/>
    </source>
</evidence>
<evidence type="ECO:0000313" key="8">
    <source>
        <dbReference type="Proteomes" id="UP000319894"/>
    </source>
</evidence>
<accession>A0A554NAG0</accession>
<evidence type="ECO:0000256" key="1">
    <source>
        <dbReference type="ARBA" id="ARBA00004141"/>
    </source>
</evidence>
<feature type="transmembrane region" description="Helical" evidence="5">
    <location>
        <begin position="163"/>
        <end position="183"/>
    </location>
</feature>
<dbReference type="GO" id="GO:0016020">
    <property type="term" value="C:membrane"/>
    <property type="evidence" value="ECO:0007669"/>
    <property type="project" value="UniProtKB-SubCell"/>
</dbReference>
<evidence type="ECO:0000259" key="6">
    <source>
        <dbReference type="Pfam" id="PF00892"/>
    </source>
</evidence>
<feature type="transmembrane region" description="Helical" evidence="5">
    <location>
        <begin position="77"/>
        <end position="99"/>
    </location>
</feature>
<keyword evidence="4 5" id="KW-0472">Membrane</keyword>
<feature type="transmembrane region" description="Helical" evidence="5">
    <location>
        <begin position="259"/>
        <end position="278"/>
    </location>
</feature>
<dbReference type="SUPFAM" id="SSF103481">
    <property type="entry name" value="Multidrug resistance efflux transporter EmrE"/>
    <property type="match status" value="2"/>
</dbReference>
<dbReference type="InterPro" id="IPR050638">
    <property type="entry name" value="AA-Vitamin_Transporters"/>
</dbReference>
<feature type="transmembrane region" description="Helical" evidence="5">
    <location>
        <begin position="227"/>
        <end position="247"/>
    </location>
</feature>
<feature type="transmembrane region" description="Helical" evidence="5">
    <location>
        <begin position="284"/>
        <end position="305"/>
    </location>
</feature>
<evidence type="ECO:0000313" key="7">
    <source>
        <dbReference type="EMBL" id="TSD14384.1"/>
    </source>
</evidence>
<dbReference type="AlphaFoldDB" id="A0A554NAG0"/>
<evidence type="ECO:0000256" key="2">
    <source>
        <dbReference type="ARBA" id="ARBA00022692"/>
    </source>
</evidence>